<keyword evidence="3" id="KW-1185">Reference proteome</keyword>
<dbReference type="InterPro" id="IPR006699">
    <property type="entry name" value="GlpP"/>
</dbReference>
<dbReference type="EMBL" id="BJYM01000034">
    <property type="protein sequence ID" value="GEN89921.1"/>
    <property type="molecule type" value="Genomic_DNA"/>
</dbReference>
<accession>A0A511ZR44</accession>
<dbReference type="Proteomes" id="UP000321558">
    <property type="component" value="Unassembled WGS sequence"/>
</dbReference>
<dbReference type="RefSeq" id="WP_147212777.1">
    <property type="nucleotide sequence ID" value="NZ_BJYM01000034.1"/>
</dbReference>
<dbReference type="GO" id="GO:0006355">
    <property type="term" value="P:regulation of DNA-templated transcription"/>
    <property type="evidence" value="ECO:0007669"/>
    <property type="project" value="InterPro"/>
</dbReference>
<protein>
    <recommendedName>
        <fullName evidence="1">Glycerol uptake operon antiterminator regulatory protein</fullName>
    </recommendedName>
</protein>
<keyword evidence="1" id="KW-0694">RNA-binding</keyword>
<name>A0A511ZR44_9BACI</name>
<organism evidence="2 3">
    <name type="scientific">Oceanobacillus sojae</name>
    <dbReference type="NCBI Taxonomy" id="582851"/>
    <lineage>
        <taxon>Bacteria</taxon>
        <taxon>Bacillati</taxon>
        <taxon>Bacillota</taxon>
        <taxon>Bacilli</taxon>
        <taxon>Bacillales</taxon>
        <taxon>Bacillaceae</taxon>
        <taxon>Oceanobacillus</taxon>
    </lineage>
</organism>
<dbReference type="PIRSF" id="PIRSF016897">
    <property type="entry name" value="GlpP"/>
    <property type="match status" value="1"/>
</dbReference>
<dbReference type="SUPFAM" id="SSF110391">
    <property type="entry name" value="GlpP-like"/>
    <property type="match status" value="1"/>
</dbReference>
<keyword evidence="1" id="KW-0319">Glycerol metabolism</keyword>
<comment type="function">
    <text evidence="1">Regulates expression of the glpD operon. In the presence of glycerol 3-phosphate (G3P) causes antitermination of transcription of glpD at the inverted repeat of the leader region to enhance its transcription. Binds and stabilizes glpD leader mRNA.</text>
</comment>
<keyword evidence="1" id="KW-0804">Transcription</keyword>
<dbReference type="OrthoDB" id="9799580at2"/>
<comment type="caution">
    <text evidence="2">The sequence shown here is derived from an EMBL/GenBank/DDBJ whole genome shotgun (WGS) entry which is preliminary data.</text>
</comment>
<dbReference type="AlphaFoldDB" id="A0A511ZR44"/>
<dbReference type="GO" id="GO:0003723">
    <property type="term" value="F:RNA binding"/>
    <property type="evidence" value="ECO:0007669"/>
    <property type="project" value="UniProtKB-KW"/>
</dbReference>
<proteinExistence type="predicted"/>
<dbReference type="Gene3D" id="3.20.20.70">
    <property type="entry name" value="Aldolase class I"/>
    <property type="match status" value="1"/>
</dbReference>
<keyword evidence="1" id="KW-0805">Transcription regulation</keyword>
<evidence type="ECO:0000313" key="2">
    <source>
        <dbReference type="EMBL" id="GEN89921.1"/>
    </source>
</evidence>
<reference evidence="2 3" key="1">
    <citation type="submission" date="2019-07" db="EMBL/GenBank/DDBJ databases">
        <title>Whole genome shotgun sequence of Oceanobacillus sojae NBRC 105379.</title>
        <authorList>
            <person name="Hosoyama A."/>
            <person name="Uohara A."/>
            <person name="Ohji S."/>
            <person name="Ichikawa N."/>
        </authorList>
    </citation>
    <scope>NUCLEOTIDE SEQUENCE [LARGE SCALE GENOMIC DNA]</scope>
    <source>
        <strain evidence="2 3">NBRC 105379</strain>
    </source>
</reference>
<dbReference type="PANTHER" id="PTHR35787:SF1">
    <property type="entry name" value="GLYCEROL UPTAKE OPERON ANTITERMINATOR REGULATORY PROTEIN"/>
    <property type="match status" value="1"/>
</dbReference>
<sequence length="184" mass="20568">MSTYQSLEVIPSVKDLKYLSDALKSPHKYIALTNAHIGNLKNLVDLCHQANKKVIVNLELLSGFNADSIGIKLLKQHFKVDLIIAKGTSKISMAKTAGLMTIQRIVLEDSIALDAALKIVQESKADMVELRPGLFGMKFFQEFHQTRDVPYILSGFMSEKEDFDKAEKLGFFGATTSCKDIWNE</sequence>
<evidence type="ECO:0000313" key="3">
    <source>
        <dbReference type="Proteomes" id="UP000321558"/>
    </source>
</evidence>
<dbReference type="Pfam" id="PF04309">
    <property type="entry name" value="G3P_antiterm"/>
    <property type="match status" value="1"/>
</dbReference>
<evidence type="ECO:0000256" key="1">
    <source>
        <dbReference type="PIRNR" id="PIRNR016897"/>
    </source>
</evidence>
<dbReference type="InterPro" id="IPR013785">
    <property type="entry name" value="Aldolase_TIM"/>
</dbReference>
<dbReference type="PANTHER" id="PTHR35787">
    <property type="entry name" value="GLYCEROL UPTAKE OPERON ANTITERMINATOR REGULATORY PROTEIN"/>
    <property type="match status" value="1"/>
</dbReference>
<dbReference type="GO" id="GO:0006071">
    <property type="term" value="P:glycerol metabolic process"/>
    <property type="evidence" value="ECO:0007669"/>
    <property type="project" value="UniProtKB-UniRule"/>
</dbReference>
<gene>
    <name evidence="2" type="ORF">OSO01_46600</name>
</gene>